<dbReference type="InterPro" id="IPR025966">
    <property type="entry name" value="OppC_N"/>
</dbReference>
<feature type="transmembrane region" description="Helical" evidence="5">
    <location>
        <begin position="338"/>
        <end position="361"/>
    </location>
</feature>
<evidence type="ECO:0000256" key="4">
    <source>
        <dbReference type="ARBA" id="ARBA00023136"/>
    </source>
</evidence>
<keyword evidence="4 5" id="KW-0472">Membrane</keyword>
<evidence type="ECO:0000256" key="5">
    <source>
        <dbReference type="RuleBase" id="RU363032"/>
    </source>
</evidence>
<dbReference type="Pfam" id="PF12911">
    <property type="entry name" value="OppC_N"/>
    <property type="match status" value="1"/>
</dbReference>
<dbReference type="SUPFAM" id="SSF161098">
    <property type="entry name" value="MetI-like"/>
    <property type="match status" value="1"/>
</dbReference>
<evidence type="ECO:0000256" key="3">
    <source>
        <dbReference type="ARBA" id="ARBA00022989"/>
    </source>
</evidence>
<feature type="domain" description="ABC transmembrane type-1" evidence="6">
    <location>
        <begin position="166"/>
        <end position="362"/>
    </location>
</feature>
<feature type="transmembrane region" description="Helical" evidence="5">
    <location>
        <begin position="289"/>
        <end position="318"/>
    </location>
</feature>
<evidence type="ECO:0000313" key="8">
    <source>
        <dbReference type="Proteomes" id="UP000279422"/>
    </source>
</evidence>
<sequence>MKMVKKNKEGFIADESYYVATQWELMWRKFKRHKLALFGSSILIILYIVALFCEFFSPYDIYKRYPKYIYCPPQMIHFFDEEGKFYLRPFVYGLKKKYDPKTLRRKYIADKTKKYPLRFFILGNKYKLWNLFPGDIHFFGVEDGVIFLFGTDKLGRDIFSRNIYATRISLSIGLVGVGISFVLGAILGGISGYYGGTADMVIQRIIEFLISIPTIPLWMALSAALPPRWSSIKVYFAITIILSIIGWCSLARVVRGKFLELKGQDFVMAAKISGSSELRIITRHLLPSFLSYLIVSLTLSIPSMILGETALSFLGLGIRPPAVSWGTLLKDSQNIRTVALHPWLLIPGVFVVITVLAFNFLGDGLRDAADPYK</sequence>
<reference evidence="7 8" key="1">
    <citation type="submission" date="2018-06" db="EMBL/GenBank/DDBJ databases">
        <title>Extensive metabolic versatility and redundancy in microbially diverse, dynamic hydrothermal sediments.</title>
        <authorList>
            <person name="Dombrowski N."/>
            <person name="Teske A."/>
            <person name="Baker B.J."/>
        </authorList>
    </citation>
    <scope>NUCLEOTIDE SEQUENCE [LARGE SCALE GENOMIC DNA]</scope>
    <source>
        <strain evidence="7">B47_G16</strain>
    </source>
</reference>
<dbReference type="GO" id="GO:0055085">
    <property type="term" value="P:transmembrane transport"/>
    <property type="evidence" value="ECO:0007669"/>
    <property type="project" value="InterPro"/>
</dbReference>
<dbReference type="AlphaFoldDB" id="A0A497E1A1"/>
<dbReference type="PROSITE" id="PS50928">
    <property type="entry name" value="ABC_TM1"/>
    <property type="match status" value="1"/>
</dbReference>
<dbReference type="Pfam" id="PF00528">
    <property type="entry name" value="BPD_transp_1"/>
    <property type="match status" value="1"/>
</dbReference>
<comment type="subcellular location">
    <subcellularLocation>
        <location evidence="5">Cell membrane</location>
        <topology evidence="5">Multi-pass membrane protein</topology>
    </subcellularLocation>
    <subcellularLocation>
        <location evidence="1">Membrane</location>
        <topology evidence="1">Multi-pass membrane protein</topology>
    </subcellularLocation>
</comment>
<comment type="caution">
    <text evidence="7">The sequence shown here is derived from an EMBL/GenBank/DDBJ whole genome shotgun (WGS) entry which is preliminary data.</text>
</comment>
<dbReference type="EMBL" id="QMPZ01000219">
    <property type="protein sequence ID" value="RLE06854.1"/>
    <property type="molecule type" value="Genomic_DNA"/>
</dbReference>
<gene>
    <name evidence="7" type="ORF">DRJ00_09075</name>
</gene>
<keyword evidence="3 5" id="KW-1133">Transmembrane helix</keyword>
<dbReference type="PANTHER" id="PTHR43839:SF3">
    <property type="entry name" value="OLIGOPEPTIDE ABC TRANSPORTER, PERMEASE PROTEIN"/>
    <property type="match status" value="1"/>
</dbReference>
<keyword evidence="5" id="KW-0813">Transport</keyword>
<evidence type="ECO:0000259" key="6">
    <source>
        <dbReference type="PROSITE" id="PS50928"/>
    </source>
</evidence>
<organism evidence="7 8">
    <name type="scientific">Aerophobetes bacterium</name>
    <dbReference type="NCBI Taxonomy" id="2030807"/>
    <lineage>
        <taxon>Bacteria</taxon>
        <taxon>Candidatus Aerophobota</taxon>
    </lineage>
</organism>
<dbReference type="GO" id="GO:0005886">
    <property type="term" value="C:plasma membrane"/>
    <property type="evidence" value="ECO:0007669"/>
    <property type="project" value="UniProtKB-SubCell"/>
</dbReference>
<feature type="transmembrane region" description="Helical" evidence="5">
    <location>
        <begin position="35"/>
        <end position="57"/>
    </location>
</feature>
<evidence type="ECO:0000313" key="7">
    <source>
        <dbReference type="EMBL" id="RLE06854.1"/>
    </source>
</evidence>
<proteinExistence type="inferred from homology"/>
<dbReference type="InterPro" id="IPR000515">
    <property type="entry name" value="MetI-like"/>
</dbReference>
<dbReference type="PANTHER" id="PTHR43839">
    <property type="entry name" value="OPPC IN A BINDING PROTEIN-DEPENDENT TRANSPORT SYSTEM"/>
    <property type="match status" value="1"/>
</dbReference>
<feature type="transmembrane region" description="Helical" evidence="5">
    <location>
        <begin position="168"/>
        <end position="193"/>
    </location>
</feature>
<comment type="similarity">
    <text evidence="5">Belongs to the binding-protein-dependent transport system permease family.</text>
</comment>
<evidence type="ECO:0000256" key="1">
    <source>
        <dbReference type="ARBA" id="ARBA00004141"/>
    </source>
</evidence>
<dbReference type="InterPro" id="IPR035906">
    <property type="entry name" value="MetI-like_sf"/>
</dbReference>
<dbReference type="Gene3D" id="1.10.3720.10">
    <property type="entry name" value="MetI-like"/>
    <property type="match status" value="1"/>
</dbReference>
<feature type="transmembrane region" description="Helical" evidence="5">
    <location>
        <begin position="205"/>
        <end position="226"/>
    </location>
</feature>
<feature type="transmembrane region" description="Helical" evidence="5">
    <location>
        <begin position="232"/>
        <end position="254"/>
    </location>
</feature>
<dbReference type="CDD" id="cd06261">
    <property type="entry name" value="TM_PBP2"/>
    <property type="match status" value="1"/>
</dbReference>
<name>A0A497E1A1_UNCAE</name>
<protein>
    <submittedName>
        <fullName evidence="7">ABC transporter permease</fullName>
    </submittedName>
</protein>
<dbReference type="Proteomes" id="UP000279422">
    <property type="component" value="Unassembled WGS sequence"/>
</dbReference>
<accession>A0A497E1A1</accession>
<evidence type="ECO:0000256" key="2">
    <source>
        <dbReference type="ARBA" id="ARBA00022692"/>
    </source>
</evidence>
<keyword evidence="2 5" id="KW-0812">Transmembrane</keyword>